<reference evidence="1 2" key="1">
    <citation type="journal article" date="2012" name="Genome Biol.">
        <title>Sequencing three crocodilian genomes to illuminate the evolution of archosaurs and amniotes.</title>
        <authorList>
            <person name="St John J.A."/>
            <person name="Braun E.L."/>
            <person name="Isberg S.R."/>
            <person name="Miles L.G."/>
            <person name="Chong A.Y."/>
            <person name="Gongora J."/>
            <person name="Dalzell P."/>
            <person name="Moran C."/>
            <person name="Bed'hom B."/>
            <person name="Abzhanov A."/>
            <person name="Burgess S.C."/>
            <person name="Cooksey A.M."/>
            <person name="Castoe T.A."/>
            <person name="Crawford N.G."/>
            <person name="Densmore L.D."/>
            <person name="Drew J.C."/>
            <person name="Edwards S.V."/>
            <person name="Faircloth B.C."/>
            <person name="Fujita M.K."/>
            <person name="Greenwold M.J."/>
            <person name="Hoffmann F.G."/>
            <person name="Howard J.M."/>
            <person name="Iguchi T."/>
            <person name="Janes D.E."/>
            <person name="Khan S.Y."/>
            <person name="Kohno S."/>
            <person name="de Koning A.J."/>
            <person name="Lance S.L."/>
            <person name="McCarthy F.M."/>
            <person name="McCormack J.E."/>
            <person name="Merchant M.E."/>
            <person name="Peterson D.G."/>
            <person name="Pollock D.D."/>
            <person name="Pourmand N."/>
            <person name="Raney B.J."/>
            <person name="Roessler K.A."/>
            <person name="Sanford J.R."/>
            <person name="Sawyer R.H."/>
            <person name="Schmidt C.J."/>
            <person name="Triplett E.W."/>
            <person name="Tuberville T.D."/>
            <person name="Venegas-Anaya M."/>
            <person name="Howard J.T."/>
            <person name="Jarvis E.D."/>
            <person name="Guillette L.J.Jr."/>
            <person name="Glenn T.C."/>
            <person name="Green R.E."/>
            <person name="Ray D.A."/>
        </authorList>
    </citation>
    <scope>NUCLEOTIDE SEQUENCE [LARGE SCALE GENOMIC DNA]</scope>
    <source>
        <strain evidence="1">KSC_2009_1</strain>
    </source>
</reference>
<evidence type="ECO:0000313" key="1">
    <source>
        <dbReference type="EMBL" id="KYO42367.1"/>
    </source>
</evidence>
<keyword evidence="2" id="KW-1185">Reference proteome</keyword>
<proteinExistence type="predicted"/>
<evidence type="ECO:0000313" key="2">
    <source>
        <dbReference type="Proteomes" id="UP000050525"/>
    </source>
</evidence>
<protein>
    <submittedName>
        <fullName evidence="1">Uncharacterized protein</fullName>
    </submittedName>
</protein>
<gene>
    <name evidence="1" type="ORF">Y1Q_0022220</name>
</gene>
<sequence>MSLSNNFAEIYQGKKIDIATNPILINDSETCALWKPGQLLSHVLLGLILMKLTPANLTSHGRERIKVKGMDHCKQIYQLPS</sequence>
<name>A0A151NZQ5_ALLMI</name>
<dbReference type="EMBL" id="AKHW03001467">
    <property type="protein sequence ID" value="KYO42367.1"/>
    <property type="molecule type" value="Genomic_DNA"/>
</dbReference>
<comment type="caution">
    <text evidence="1">The sequence shown here is derived from an EMBL/GenBank/DDBJ whole genome shotgun (WGS) entry which is preliminary data.</text>
</comment>
<organism evidence="1 2">
    <name type="scientific">Alligator mississippiensis</name>
    <name type="common">American alligator</name>
    <dbReference type="NCBI Taxonomy" id="8496"/>
    <lineage>
        <taxon>Eukaryota</taxon>
        <taxon>Metazoa</taxon>
        <taxon>Chordata</taxon>
        <taxon>Craniata</taxon>
        <taxon>Vertebrata</taxon>
        <taxon>Euteleostomi</taxon>
        <taxon>Archelosauria</taxon>
        <taxon>Archosauria</taxon>
        <taxon>Crocodylia</taxon>
        <taxon>Alligatoridae</taxon>
        <taxon>Alligatorinae</taxon>
        <taxon>Alligator</taxon>
    </lineage>
</organism>
<dbReference type="Proteomes" id="UP000050525">
    <property type="component" value="Unassembled WGS sequence"/>
</dbReference>
<dbReference type="AlphaFoldDB" id="A0A151NZQ5"/>
<accession>A0A151NZQ5</accession>